<feature type="transmembrane region" description="Helical" evidence="6">
    <location>
        <begin position="239"/>
        <end position="256"/>
    </location>
</feature>
<dbReference type="InterPro" id="IPR001182">
    <property type="entry name" value="FtsW/RodA"/>
</dbReference>
<accession>A0A426TX96</accession>
<feature type="transmembrane region" description="Helical" evidence="6">
    <location>
        <begin position="405"/>
        <end position="426"/>
    </location>
</feature>
<dbReference type="GO" id="GO:0008360">
    <property type="term" value="P:regulation of cell shape"/>
    <property type="evidence" value="ECO:0007669"/>
    <property type="project" value="UniProtKB-KW"/>
</dbReference>
<dbReference type="Pfam" id="PF01098">
    <property type="entry name" value="FTSW_RODA_SPOVE"/>
    <property type="match status" value="1"/>
</dbReference>
<feature type="transmembrane region" description="Helical" evidence="6">
    <location>
        <begin position="194"/>
        <end position="218"/>
    </location>
</feature>
<evidence type="ECO:0000256" key="4">
    <source>
        <dbReference type="ARBA" id="ARBA00022989"/>
    </source>
</evidence>
<evidence type="ECO:0000256" key="3">
    <source>
        <dbReference type="ARBA" id="ARBA00022960"/>
    </source>
</evidence>
<protein>
    <submittedName>
        <fullName evidence="7">FtsW/RodA/SpoVE family cell cycle protein</fullName>
    </submittedName>
</protein>
<feature type="transmembrane region" description="Helical" evidence="6">
    <location>
        <begin position="77"/>
        <end position="94"/>
    </location>
</feature>
<evidence type="ECO:0000313" key="8">
    <source>
        <dbReference type="Proteomes" id="UP000280307"/>
    </source>
</evidence>
<comment type="caution">
    <text evidence="7">The sequence shown here is derived from an EMBL/GenBank/DDBJ whole genome shotgun (WGS) entry which is preliminary data.</text>
</comment>
<feature type="transmembrane region" description="Helical" evidence="6">
    <location>
        <begin position="50"/>
        <end position="70"/>
    </location>
</feature>
<keyword evidence="2 6" id="KW-0812">Transmembrane</keyword>
<evidence type="ECO:0000256" key="6">
    <source>
        <dbReference type="SAM" id="Phobius"/>
    </source>
</evidence>
<feature type="transmembrane region" description="Helical" evidence="6">
    <location>
        <begin position="164"/>
        <end position="182"/>
    </location>
</feature>
<feature type="transmembrane region" description="Helical" evidence="6">
    <location>
        <begin position="286"/>
        <end position="308"/>
    </location>
</feature>
<comment type="subcellular location">
    <subcellularLocation>
        <location evidence="1">Membrane</location>
        <topology evidence="1">Multi-pass membrane protein</topology>
    </subcellularLocation>
</comment>
<dbReference type="EMBL" id="RSAS01000533">
    <property type="protein sequence ID" value="RRR70323.1"/>
    <property type="molecule type" value="Genomic_DNA"/>
</dbReference>
<name>A0A426TX96_9CHLR</name>
<keyword evidence="3" id="KW-0133">Cell shape</keyword>
<gene>
    <name evidence="7" type="ORF">EI684_13530</name>
</gene>
<dbReference type="PANTHER" id="PTHR30474">
    <property type="entry name" value="CELL CYCLE PROTEIN"/>
    <property type="match status" value="1"/>
</dbReference>
<dbReference type="GO" id="GO:0051301">
    <property type="term" value="P:cell division"/>
    <property type="evidence" value="ECO:0007669"/>
    <property type="project" value="InterPro"/>
</dbReference>
<feature type="transmembrane region" description="Helical" evidence="6">
    <location>
        <begin position="262"/>
        <end position="279"/>
    </location>
</feature>
<sequence>MLTRLRQFRGTEFQLLVTVLFFFALGYLLVMVATQQREFVATVPGLLSVLWPSTLPLLLFIAVSVGLSFHSPQADQILLPLVALLAGLSLMLTARLEPSLNSLYRCSTPDGVVFGCYEGIDAKQSLWVTLGVIGMAAVIFIPWDRILIRILRLSLLGVLDHYRYFWLASGLVLIGATFIFGVDPNNSGVNLWFNFGFFLFQPSELLKIILVIFLASYLNQHREVVAGGYRLGPLTLPPLPYLVPLVGMWGIAMSTIVFQRDLGAALLLYGVFLAMLYAATGRSWYVIAGLLAFAAGSYLLYQILPIVALRVQVWLDPWATARGSGYQIVQAIYALSAGGIFGQGLGLGVPAIVPAIHTDFIFTAIGEELGLAGTLAVLIAYIFLIFRGFHIALALPGRFRGFEQLLIVGLTAIIAVQTLIILGGNLRLIPLTGITLPFISYGGSSILINFLIVGLLMRISAQTGGRREEQKNR</sequence>
<dbReference type="GO" id="GO:0015648">
    <property type="term" value="F:lipid-linked peptidoglycan transporter activity"/>
    <property type="evidence" value="ECO:0007669"/>
    <property type="project" value="TreeGrafter"/>
</dbReference>
<dbReference type="PANTHER" id="PTHR30474:SF3">
    <property type="entry name" value="PEPTIDOGLYCAN GLYCOSYLTRANSFERASE RODA"/>
    <property type="match status" value="1"/>
</dbReference>
<feature type="transmembrane region" description="Helical" evidence="6">
    <location>
        <begin position="12"/>
        <end position="30"/>
    </location>
</feature>
<evidence type="ECO:0000256" key="5">
    <source>
        <dbReference type="ARBA" id="ARBA00023136"/>
    </source>
</evidence>
<keyword evidence="5 6" id="KW-0472">Membrane</keyword>
<dbReference type="GO" id="GO:0005886">
    <property type="term" value="C:plasma membrane"/>
    <property type="evidence" value="ECO:0007669"/>
    <property type="project" value="TreeGrafter"/>
</dbReference>
<feature type="transmembrane region" description="Helical" evidence="6">
    <location>
        <begin position="438"/>
        <end position="457"/>
    </location>
</feature>
<dbReference type="AlphaFoldDB" id="A0A426TX96"/>
<feature type="transmembrane region" description="Helical" evidence="6">
    <location>
        <begin position="125"/>
        <end position="143"/>
    </location>
</feature>
<organism evidence="7 8">
    <name type="scientific">Candidatus Viridilinea halotolerans</name>
    <dbReference type="NCBI Taxonomy" id="2491704"/>
    <lineage>
        <taxon>Bacteria</taxon>
        <taxon>Bacillati</taxon>
        <taxon>Chloroflexota</taxon>
        <taxon>Chloroflexia</taxon>
        <taxon>Chloroflexales</taxon>
        <taxon>Chloroflexineae</taxon>
        <taxon>Oscillochloridaceae</taxon>
        <taxon>Candidatus Viridilinea</taxon>
    </lineage>
</organism>
<dbReference type="GO" id="GO:0032153">
    <property type="term" value="C:cell division site"/>
    <property type="evidence" value="ECO:0007669"/>
    <property type="project" value="TreeGrafter"/>
</dbReference>
<dbReference type="Proteomes" id="UP000280307">
    <property type="component" value="Unassembled WGS sequence"/>
</dbReference>
<evidence type="ECO:0000313" key="7">
    <source>
        <dbReference type="EMBL" id="RRR70323.1"/>
    </source>
</evidence>
<feature type="transmembrane region" description="Helical" evidence="6">
    <location>
        <begin position="369"/>
        <end position="393"/>
    </location>
</feature>
<reference evidence="7 8" key="1">
    <citation type="submission" date="2018-12" db="EMBL/GenBank/DDBJ databases">
        <title>Genome Sequence of Candidatus Viridilinea halotolerans isolated from saline sulfide-rich spring.</title>
        <authorList>
            <person name="Grouzdev D.S."/>
            <person name="Burganskaya E.I."/>
            <person name="Krutkina M.S."/>
            <person name="Sukhacheva M.V."/>
            <person name="Gorlenko V.M."/>
        </authorList>
    </citation>
    <scope>NUCLEOTIDE SEQUENCE [LARGE SCALE GENOMIC DNA]</scope>
    <source>
        <strain evidence="7">Chok-6</strain>
    </source>
</reference>
<evidence type="ECO:0000256" key="2">
    <source>
        <dbReference type="ARBA" id="ARBA00022692"/>
    </source>
</evidence>
<proteinExistence type="predicted"/>
<keyword evidence="4 6" id="KW-1133">Transmembrane helix</keyword>
<evidence type="ECO:0000256" key="1">
    <source>
        <dbReference type="ARBA" id="ARBA00004141"/>
    </source>
</evidence>